<dbReference type="Pfam" id="PF01032">
    <property type="entry name" value="FecCD"/>
    <property type="match status" value="1"/>
</dbReference>
<dbReference type="EMBL" id="PTJA01000007">
    <property type="protein sequence ID" value="PPK80203.1"/>
    <property type="molecule type" value="Genomic_DNA"/>
</dbReference>
<keyword evidence="6 8" id="KW-1133">Transmembrane helix</keyword>
<comment type="similarity">
    <text evidence="2">Belongs to the binding-protein-dependent transport system permease family. FecCD subfamily.</text>
</comment>
<dbReference type="Proteomes" id="UP000237749">
    <property type="component" value="Unassembled WGS sequence"/>
</dbReference>
<feature type="transmembrane region" description="Helical" evidence="8">
    <location>
        <begin position="70"/>
        <end position="88"/>
    </location>
</feature>
<evidence type="ECO:0000256" key="3">
    <source>
        <dbReference type="ARBA" id="ARBA00022448"/>
    </source>
</evidence>
<dbReference type="InterPro" id="IPR037294">
    <property type="entry name" value="ABC_BtuC-like"/>
</dbReference>
<dbReference type="RefSeq" id="WP_341457841.1">
    <property type="nucleotide sequence ID" value="NZ_PTJA01000007.1"/>
</dbReference>
<evidence type="ECO:0000256" key="4">
    <source>
        <dbReference type="ARBA" id="ARBA00022475"/>
    </source>
</evidence>
<proteinExistence type="inferred from homology"/>
<dbReference type="Gene3D" id="1.10.3470.10">
    <property type="entry name" value="ABC transporter involved in vitamin B12 uptake, BtuC"/>
    <property type="match status" value="1"/>
</dbReference>
<evidence type="ECO:0000256" key="6">
    <source>
        <dbReference type="ARBA" id="ARBA00022989"/>
    </source>
</evidence>
<keyword evidence="10" id="KW-1185">Reference proteome</keyword>
<dbReference type="PANTHER" id="PTHR30472:SF70">
    <property type="entry name" value="MOLYBDATE IMPORT SYSTEM PERMEASE PROTEIN MOLB"/>
    <property type="match status" value="1"/>
</dbReference>
<keyword evidence="3" id="KW-0813">Transport</keyword>
<evidence type="ECO:0000256" key="8">
    <source>
        <dbReference type="SAM" id="Phobius"/>
    </source>
</evidence>
<feature type="transmembrane region" description="Helical" evidence="8">
    <location>
        <begin position="12"/>
        <end position="34"/>
    </location>
</feature>
<evidence type="ECO:0000256" key="5">
    <source>
        <dbReference type="ARBA" id="ARBA00022692"/>
    </source>
</evidence>
<accession>A0A2S6HRF8</accession>
<dbReference type="GO" id="GO:0033214">
    <property type="term" value="P:siderophore-iron import into cell"/>
    <property type="evidence" value="ECO:0007669"/>
    <property type="project" value="TreeGrafter"/>
</dbReference>
<feature type="transmembrane region" description="Helical" evidence="8">
    <location>
        <begin position="283"/>
        <end position="301"/>
    </location>
</feature>
<evidence type="ECO:0000313" key="10">
    <source>
        <dbReference type="Proteomes" id="UP000237749"/>
    </source>
</evidence>
<keyword evidence="5 8" id="KW-0812">Transmembrane</keyword>
<dbReference type="PANTHER" id="PTHR30472">
    <property type="entry name" value="FERRIC ENTEROBACTIN TRANSPORT SYSTEM PERMEASE PROTEIN"/>
    <property type="match status" value="1"/>
</dbReference>
<feature type="transmembrane region" description="Helical" evidence="8">
    <location>
        <begin position="242"/>
        <end position="271"/>
    </location>
</feature>
<reference evidence="9 10" key="1">
    <citation type="submission" date="2018-02" db="EMBL/GenBank/DDBJ databases">
        <title>Genomic Encyclopedia of Archaeal and Bacterial Type Strains, Phase II (KMG-II): from individual species to whole genera.</title>
        <authorList>
            <person name="Goeker M."/>
        </authorList>
    </citation>
    <scope>NUCLEOTIDE SEQUENCE [LARGE SCALE GENOMIC DNA]</scope>
    <source>
        <strain evidence="9 10">DSM 3808</strain>
    </source>
</reference>
<name>A0A2S6HRF8_9FIRM</name>
<dbReference type="AlphaFoldDB" id="A0A2S6HRF8"/>
<dbReference type="GO" id="GO:0022857">
    <property type="term" value="F:transmembrane transporter activity"/>
    <property type="evidence" value="ECO:0007669"/>
    <property type="project" value="InterPro"/>
</dbReference>
<comment type="caution">
    <text evidence="9">The sequence shown here is derived from an EMBL/GenBank/DDBJ whole genome shotgun (WGS) entry which is preliminary data.</text>
</comment>
<dbReference type="CDD" id="cd06550">
    <property type="entry name" value="TM_ABC_iron-siderophores_like"/>
    <property type="match status" value="1"/>
</dbReference>
<evidence type="ECO:0000256" key="1">
    <source>
        <dbReference type="ARBA" id="ARBA00004651"/>
    </source>
</evidence>
<organism evidence="9 10">
    <name type="scientific">Lacrimispora xylanisolvens</name>
    <dbReference type="NCBI Taxonomy" id="384636"/>
    <lineage>
        <taxon>Bacteria</taxon>
        <taxon>Bacillati</taxon>
        <taxon>Bacillota</taxon>
        <taxon>Clostridia</taxon>
        <taxon>Lachnospirales</taxon>
        <taxon>Lachnospiraceae</taxon>
        <taxon>Lacrimispora</taxon>
    </lineage>
</organism>
<dbReference type="FunFam" id="1.10.3470.10:FF:000001">
    <property type="entry name" value="Vitamin B12 ABC transporter permease BtuC"/>
    <property type="match status" value="1"/>
</dbReference>
<protein>
    <submittedName>
        <fullName evidence="9">Iron complex transport system permease protein</fullName>
    </submittedName>
</protein>
<gene>
    <name evidence="9" type="ORF">BXY41_107131</name>
</gene>
<dbReference type="InterPro" id="IPR000522">
    <property type="entry name" value="ABC_transptr_permease_BtuC"/>
</dbReference>
<keyword evidence="4" id="KW-1003">Cell membrane</keyword>
<sequence>MEDREKRYNNRLFMIGGVFVVCFFGSFLLGRYPVYPATLVKVLLSRVFPIEVTWQSQVETVIFNVRLPRVLMAALIGAGLSFAGAAYQGIFKNPMVSPDVLGASSGAGFGAAFGLFFSLGYGGVSLCAFIFGLSAVGIVCIVSSRVPYNQVLGLVLSGIMVSSLANAAVSFIKLVADPTNTLPVITYWLMGSLASIRQKDVFFAAPWIILGIIPIYLLRWRINILSLGDEEARSMGIHTGRLRLAVVLGATLITSASVSVSGLIGWVGLVVPHLARMLVGSDYRRLLPASLLMGGSFLLIVDNVARLITTSEIPIGILTAFVGAPFFLYLILKEGKRL</sequence>
<evidence type="ECO:0000256" key="7">
    <source>
        <dbReference type="ARBA" id="ARBA00023136"/>
    </source>
</evidence>
<evidence type="ECO:0000313" key="9">
    <source>
        <dbReference type="EMBL" id="PPK80203.1"/>
    </source>
</evidence>
<dbReference type="SUPFAM" id="SSF81345">
    <property type="entry name" value="ABC transporter involved in vitamin B12 uptake, BtuC"/>
    <property type="match status" value="1"/>
</dbReference>
<keyword evidence="7 8" id="KW-0472">Membrane</keyword>
<feature type="transmembrane region" description="Helical" evidence="8">
    <location>
        <begin position="123"/>
        <end position="144"/>
    </location>
</feature>
<comment type="subcellular location">
    <subcellularLocation>
        <location evidence="1">Cell membrane</location>
        <topology evidence="1">Multi-pass membrane protein</topology>
    </subcellularLocation>
</comment>
<feature type="transmembrane region" description="Helical" evidence="8">
    <location>
        <begin position="203"/>
        <end position="222"/>
    </location>
</feature>
<dbReference type="GO" id="GO:0005886">
    <property type="term" value="C:plasma membrane"/>
    <property type="evidence" value="ECO:0007669"/>
    <property type="project" value="UniProtKB-SubCell"/>
</dbReference>
<feature type="transmembrane region" description="Helical" evidence="8">
    <location>
        <begin position="313"/>
        <end position="332"/>
    </location>
</feature>
<feature type="transmembrane region" description="Helical" evidence="8">
    <location>
        <begin position="100"/>
        <end position="117"/>
    </location>
</feature>
<feature type="transmembrane region" description="Helical" evidence="8">
    <location>
        <begin position="151"/>
        <end position="172"/>
    </location>
</feature>
<evidence type="ECO:0000256" key="2">
    <source>
        <dbReference type="ARBA" id="ARBA00007935"/>
    </source>
</evidence>